<comment type="similarity">
    <text evidence="3">Belongs to the ferric reductase (FRE) family.</text>
</comment>
<accession>A0A6A3BSV5</accession>
<keyword evidence="21" id="KW-1185">Reference proteome</keyword>
<evidence type="ECO:0000256" key="17">
    <source>
        <dbReference type="SAM" id="MobiDB-lite"/>
    </source>
</evidence>
<dbReference type="SFLD" id="SFLDS00052">
    <property type="entry name" value="Ferric_Reductase_Domain"/>
    <property type="match status" value="2"/>
</dbReference>
<keyword evidence="6 18" id="KW-0812">Transmembrane</keyword>
<evidence type="ECO:0000256" key="15">
    <source>
        <dbReference type="ARBA" id="ARBA00050970"/>
    </source>
</evidence>
<comment type="catalytic activity">
    <reaction evidence="15">
        <text>2 a Fe(II)-siderophore + NAD(+) + H(+) = 2 a Fe(III)-siderophore + NADH</text>
        <dbReference type="Rhea" id="RHEA:15061"/>
        <dbReference type="Rhea" id="RHEA-COMP:11342"/>
        <dbReference type="Rhea" id="RHEA-COMP:11344"/>
        <dbReference type="ChEBI" id="CHEBI:15378"/>
        <dbReference type="ChEBI" id="CHEBI:29033"/>
        <dbReference type="ChEBI" id="CHEBI:29034"/>
        <dbReference type="ChEBI" id="CHEBI:57540"/>
        <dbReference type="ChEBI" id="CHEBI:57945"/>
        <dbReference type="EC" id="1.16.1.7"/>
    </reaction>
</comment>
<dbReference type="Pfam" id="PF01794">
    <property type="entry name" value="Ferric_reduct"/>
    <property type="match status" value="2"/>
</dbReference>
<feature type="transmembrane region" description="Helical" evidence="18">
    <location>
        <begin position="576"/>
        <end position="598"/>
    </location>
</feature>
<evidence type="ECO:0000256" key="1">
    <source>
        <dbReference type="ARBA" id="ARBA00001974"/>
    </source>
</evidence>
<keyword evidence="11" id="KW-0560">Oxidoreductase</keyword>
<evidence type="ECO:0000256" key="11">
    <source>
        <dbReference type="ARBA" id="ARBA00023002"/>
    </source>
</evidence>
<keyword evidence="13" id="KW-0406">Ion transport</keyword>
<dbReference type="Gene3D" id="3.40.50.80">
    <property type="entry name" value="Nucleotide-binding domain of ferredoxin-NADP reductase (FNR) module"/>
    <property type="match status" value="2"/>
</dbReference>
<evidence type="ECO:0000313" key="20">
    <source>
        <dbReference type="EMBL" id="KAE8719724.1"/>
    </source>
</evidence>
<feature type="transmembrane region" description="Helical" evidence="18">
    <location>
        <begin position="85"/>
        <end position="108"/>
    </location>
</feature>
<keyword evidence="10 18" id="KW-1133">Transmembrane helix</keyword>
<dbReference type="Pfam" id="PF08022">
    <property type="entry name" value="FAD_binding_8"/>
    <property type="match status" value="2"/>
</dbReference>
<sequence length="1212" mass="135849">MSSKVKAMVRVILLLVFVGWLMIWAMLPTKLYKNTWTPNLETKLGSTYFGGQGNICWAFLFPVTRGSSLLPLIGLTSESCIKYHIWLGHVSNILFAAHTIGFIIYWAITDQMAEILEWSKTWVSNVAGVIAIVIAVPIWVTSLPQFRRNKFELFFYTHHLYLVYIIFYVLHVGDAYSDPSRYLPFRSILRFLQSRQRTRLLSARVLPCGVVELNFSKTPGLYYNPTSILYVNVPGISKLQWHPFTVSSNCNMEDDKVSVVIKNSRVLVSQALPRDDRPRNAGASDSHLGHLRNIADSIAIQAYITREEEQPMTKPQKSVRTIWFKPDPSDSPIAATLGPNNWLWLGAIISTSFLMFLLLLGIVTPFVWCKKRNTSQGNRIQNTEVATPTTSSPGAPWFSCADDRELESLPHQHLAQATEIRFGSRPDFKKILFDLKESDVGVLACGPRKMRHDVAKICASGLAPNLHFDNEAVSRAALPWVHGAMVHDADQIVFSHWLPEIRSTQNRTYFGPQGSTMLIYTFPILFIAAMGCIYLHLGKKHGDGNFERRVQTSKFTNLKQPVLVKGPLGIVSWMELSFLTMFVVLLAWSTTSYLNNMFVHIDQMASKSGILVWEAKLEMSGLALGLVGNICLSFLFFPVTRGSSILQLMGLTSEAKQMTQVLKWDRIEVSNMAGEIALVSGLVMWVTSLPRIRRKMFELFYYTHHLYTLFVVFFVFHVGFAYSCIVLPGFYLFLVDRFLRFLQSQQRVGLVSARVLPCRTVELNFSKSTELSYTPTSILFVNVPGISKLQWHPFTITSSSNMDSDKLSIVIKSEGSWSSELYQKLSTPSSTDRVKVSVEGPYGPVSTHFLRHDTLVMLSGGSGITPFISIIRELMYKANNGGVKIPQILLICAFKKSVDLTMLELILPVSGATIDISCLQLQIEAYVTREKVPAEENHKPLKTIWFKPNALDAPVSAILGADTWLWLGLIISSSFVVFLLLIGILTQYYIYPIDHGTNAVYATAARAGFNMLFICLAIATTATTTHLWNKKRNRKGMRQTQNVDTPPTTSPTWCNNGGNRELESLPHQSLLQATKVHYGERPDLKRILFETKGSSVGVIVSGPRELRQEAAAICVTNKAKGNEKLGLRSGHQSQNHRLVPAANGDFAAAKQSTTPDHQQFYVNVVGERTLCAGEELQGSEVDVLDRDLTMWKIAGPIAFFPNNLSIRTSLIN</sequence>
<feature type="transmembrane region" description="Helical" evidence="18">
    <location>
        <begin position="7"/>
        <end position="27"/>
    </location>
</feature>
<protein>
    <recommendedName>
        <fullName evidence="16">ferric-chelate reductase (NADH)</fullName>
        <ecNumber evidence="16">1.16.1.7</ecNumber>
    </recommendedName>
</protein>
<dbReference type="SUPFAM" id="SSF52343">
    <property type="entry name" value="Ferredoxin reductase-like, C-terminal NADP-linked domain"/>
    <property type="match status" value="1"/>
</dbReference>
<dbReference type="AlphaFoldDB" id="A0A6A3BSV5"/>
<comment type="cofactor">
    <cofactor evidence="1">
        <name>FAD</name>
        <dbReference type="ChEBI" id="CHEBI:57692"/>
    </cofactor>
</comment>
<evidence type="ECO:0000256" key="14">
    <source>
        <dbReference type="ARBA" id="ARBA00023136"/>
    </source>
</evidence>
<feature type="region of interest" description="Disordered" evidence="17">
    <location>
        <begin position="1031"/>
        <end position="1057"/>
    </location>
</feature>
<feature type="transmembrane region" description="Helical" evidence="18">
    <location>
        <begin position="1009"/>
        <end position="1028"/>
    </location>
</feature>
<feature type="transmembrane region" description="Helical" evidence="18">
    <location>
        <begin position="47"/>
        <end position="64"/>
    </location>
</feature>
<gene>
    <name evidence="20" type="ORF">F3Y22_tig00109926pilonHSYRG00116</name>
</gene>
<dbReference type="InterPro" id="IPR017927">
    <property type="entry name" value="FAD-bd_FR_type"/>
</dbReference>
<dbReference type="SUPFAM" id="SSF63380">
    <property type="entry name" value="Riboflavin synthase domain-like"/>
    <property type="match status" value="1"/>
</dbReference>
<dbReference type="InterPro" id="IPR017938">
    <property type="entry name" value="Riboflavin_synthase-like_b-brl"/>
</dbReference>
<keyword evidence="4" id="KW-0813">Transport</keyword>
<name>A0A6A3BSV5_HIBSY</name>
<evidence type="ECO:0000256" key="10">
    <source>
        <dbReference type="ARBA" id="ARBA00022989"/>
    </source>
</evidence>
<dbReference type="InterPro" id="IPR013121">
    <property type="entry name" value="Fe_red_NAD-bd_6"/>
</dbReference>
<dbReference type="PROSITE" id="PS51384">
    <property type="entry name" value="FAD_FR"/>
    <property type="match status" value="1"/>
</dbReference>
<proteinExistence type="inferred from homology"/>
<evidence type="ECO:0000313" key="21">
    <source>
        <dbReference type="Proteomes" id="UP000436088"/>
    </source>
</evidence>
<dbReference type="Pfam" id="PF08030">
    <property type="entry name" value="NAD_binding_6"/>
    <property type="match status" value="2"/>
</dbReference>
<feature type="transmembrane region" description="Helical" evidence="18">
    <location>
        <begin position="706"/>
        <end position="734"/>
    </location>
</feature>
<dbReference type="GO" id="GO:0046872">
    <property type="term" value="F:metal ion binding"/>
    <property type="evidence" value="ECO:0007669"/>
    <property type="project" value="UniProtKB-KW"/>
</dbReference>
<dbReference type="GO" id="GO:0006811">
    <property type="term" value="P:monoatomic ion transport"/>
    <property type="evidence" value="ECO:0007669"/>
    <property type="project" value="UniProtKB-KW"/>
</dbReference>
<dbReference type="InterPro" id="IPR050369">
    <property type="entry name" value="RBOH/FRE"/>
</dbReference>
<feature type="transmembrane region" description="Helical" evidence="18">
    <location>
        <begin position="964"/>
        <end position="989"/>
    </location>
</feature>
<evidence type="ECO:0000256" key="7">
    <source>
        <dbReference type="ARBA" id="ARBA00022723"/>
    </source>
</evidence>
<dbReference type="InterPro" id="IPR013112">
    <property type="entry name" value="FAD-bd_8"/>
</dbReference>
<feature type="transmembrane region" description="Helical" evidence="18">
    <location>
        <begin position="342"/>
        <end position="369"/>
    </location>
</feature>
<evidence type="ECO:0000256" key="5">
    <source>
        <dbReference type="ARBA" id="ARBA00022630"/>
    </source>
</evidence>
<feature type="domain" description="FAD-binding FR-type" evidence="19">
    <location>
        <begin position="743"/>
        <end position="848"/>
    </location>
</feature>
<feature type="transmembrane region" description="Helical" evidence="18">
    <location>
        <begin position="517"/>
        <end position="537"/>
    </location>
</feature>
<keyword evidence="5" id="KW-0285">Flavoprotein</keyword>
<dbReference type="GO" id="GO:0005886">
    <property type="term" value="C:plasma membrane"/>
    <property type="evidence" value="ECO:0007669"/>
    <property type="project" value="TreeGrafter"/>
</dbReference>
<dbReference type="Proteomes" id="UP000436088">
    <property type="component" value="Unassembled WGS sequence"/>
</dbReference>
<comment type="subcellular location">
    <subcellularLocation>
        <location evidence="2">Membrane</location>
        <topology evidence="2">Multi-pass membrane protein</topology>
    </subcellularLocation>
</comment>
<dbReference type="SFLD" id="SFLDG01168">
    <property type="entry name" value="Ferric_reductase_subgroup_(FRE"/>
    <property type="match status" value="1"/>
</dbReference>
<evidence type="ECO:0000256" key="3">
    <source>
        <dbReference type="ARBA" id="ARBA00006278"/>
    </source>
</evidence>
<evidence type="ECO:0000256" key="18">
    <source>
        <dbReference type="SAM" id="Phobius"/>
    </source>
</evidence>
<feature type="transmembrane region" description="Helical" evidence="18">
    <location>
        <begin position="153"/>
        <end position="173"/>
    </location>
</feature>
<dbReference type="InterPro" id="IPR013130">
    <property type="entry name" value="Fe3_Rdtase_TM_dom"/>
</dbReference>
<feature type="transmembrane region" description="Helical" evidence="18">
    <location>
        <begin position="619"/>
        <end position="639"/>
    </location>
</feature>
<dbReference type="InterPro" id="IPR039261">
    <property type="entry name" value="FNR_nucleotide-bd"/>
</dbReference>
<evidence type="ECO:0000256" key="6">
    <source>
        <dbReference type="ARBA" id="ARBA00022692"/>
    </source>
</evidence>
<dbReference type="CDD" id="cd06186">
    <property type="entry name" value="NOX_Duox_like_FAD_NADP"/>
    <property type="match status" value="1"/>
</dbReference>
<keyword evidence="8" id="KW-0274">FAD</keyword>
<keyword evidence="14 18" id="KW-0472">Membrane</keyword>
<keyword evidence="7" id="KW-0479">Metal-binding</keyword>
<evidence type="ECO:0000256" key="9">
    <source>
        <dbReference type="ARBA" id="ARBA00022982"/>
    </source>
</evidence>
<feature type="compositionally biased region" description="Polar residues" evidence="17">
    <location>
        <begin position="1038"/>
        <end position="1057"/>
    </location>
</feature>
<evidence type="ECO:0000256" key="13">
    <source>
        <dbReference type="ARBA" id="ARBA00023065"/>
    </source>
</evidence>
<organism evidence="20 21">
    <name type="scientific">Hibiscus syriacus</name>
    <name type="common">Rose of Sharon</name>
    <dbReference type="NCBI Taxonomy" id="106335"/>
    <lineage>
        <taxon>Eukaryota</taxon>
        <taxon>Viridiplantae</taxon>
        <taxon>Streptophyta</taxon>
        <taxon>Embryophyta</taxon>
        <taxon>Tracheophyta</taxon>
        <taxon>Spermatophyta</taxon>
        <taxon>Magnoliopsida</taxon>
        <taxon>eudicotyledons</taxon>
        <taxon>Gunneridae</taxon>
        <taxon>Pentapetalae</taxon>
        <taxon>rosids</taxon>
        <taxon>malvids</taxon>
        <taxon>Malvales</taxon>
        <taxon>Malvaceae</taxon>
        <taxon>Malvoideae</taxon>
        <taxon>Hibiscus</taxon>
    </lineage>
</organism>
<evidence type="ECO:0000256" key="8">
    <source>
        <dbReference type="ARBA" id="ARBA00022827"/>
    </source>
</evidence>
<evidence type="ECO:0000259" key="19">
    <source>
        <dbReference type="PROSITE" id="PS51384"/>
    </source>
</evidence>
<dbReference type="PANTHER" id="PTHR11972:SF204">
    <property type="entry name" value="FERRIC REDUCTION OXIDASE 2-LIKE"/>
    <property type="match status" value="1"/>
</dbReference>
<evidence type="ECO:0000256" key="12">
    <source>
        <dbReference type="ARBA" id="ARBA00023004"/>
    </source>
</evidence>
<dbReference type="PANTHER" id="PTHR11972">
    <property type="entry name" value="NADPH OXIDASE"/>
    <property type="match status" value="1"/>
</dbReference>
<dbReference type="FunFam" id="3.40.50.80:FF:000039">
    <property type="entry name" value="Ferric reduction oxidase 3"/>
    <property type="match status" value="1"/>
</dbReference>
<dbReference type="EC" id="1.16.1.7" evidence="16"/>
<keyword evidence="9" id="KW-0249">Electron transport</keyword>
<keyword evidence="12" id="KW-0408">Iron</keyword>
<evidence type="ECO:0000256" key="16">
    <source>
        <dbReference type="ARBA" id="ARBA00066905"/>
    </source>
</evidence>
<dbReference type="GO" id="GO:0140618">
    <property type="term" value="F:ferric-chelate reductase (NADH) activity"/>
    <property type="evidence" value="ECO:0007669"/>
    <property type="project" value="UniProtKB-EC"/>
</dbReference>
<reference evidence="20" key="1">
    <citation type="submission" date="2019-09" db="EMBL/GenBank/DDBJ databases">
        <title>Draft genome information of white flower Hibiscus syriacus.</title>
        <authorList>
            <person name="Kim Y.-M."/>
        </authorList>
    </citation>
    <scope>NUCLEOTIDE SEQUENCE [LARGE SCALE GENOMIC DNA]</scope>
    <source>
        <strain evidence="20">YM2019G1</strain>
    </source>
</reference>
<evidence type="ECO:0000256" key="2">
    <source>
        <dbReference type="ARBA" id="ARBA00004141"/>
    </source>
</evidence>
<evidence type="ECO:0000256" key="4">
    <source>
        <dbReference type="ARBA" id="ARBA00022448"/>
    </source>
</evidence>
<comment type="caution">
    <text evidence="20">The sequence shown here is derived from an EMBL/GenBank/DDBJ whole genome shotgun (WGS) entry which is preliminary data.</text>
</comment>
<feature type="transmembrane region" description="Helical" evidence="18">
    <location>
        <begin position="120"/>
        <end position="141"/>
    </location>
</feature>
<dbReference type="EMBL" id="VEPZ02000781">
    <property type="protein sequence ID" value="KAE8719724.1"/>
    <property type="molecule type" value="Genomic_DNA"/>
</dbReference>